<evidence type="ECO:0000313" key="3">
    <source>
        <dbReference type="Proteomes" id="UP000007364"/>
    </source>
</evidence>
<feature type="domain" description="Tail specific protease" evidence="1">
    <location>
        <begin position="104"/>
        <end position="301"/>
    </location>
</feature>
<proteinExistence type="predicted"/>
<dbReference type="AlphaFoldDB" id="K2QLG4"/>
<dbReference type="RefSeq" id="WP_008991188.1">
    <property type="nucleotide sequence ID" value="NZ_AMSG01000006.1"/>
</dbReference>
<keyword evidence="2" id="KW-0675">Receptor</keyword>
<gene>
    <name evidence="2" type="ORF">I215_06602</name>
</gene>
<dbReference type="InterPro" id="IPR005151">
    <property type="entry name" value="Tail-specific_protease"/>
</dbReference>
<dbReference type="Gene3D" id="3.90.226.10">
    <property type="entry name" value="2-enoyl-CoA Hydratase, Chain A, domain 1"/>
    <property type="match status" value="1"/>
</dbReference>
<evidence type="ECO:0000313" key="2">
    <source>
        <dbReference type="EMBL" id="EKF55607.1"/>
    </source>
</evidence>
<reference evidence="2 3" key="1">
    <citation type="journal article" date="2012" name="J. Bacteriol.">
        <title>Genome Sequence of Galbibacter marinum Type Strain ck-I2-15.</title>
        <authorList>
            <person name="Lai Q."/>
            <person name="Li C."/>
            <person name="Shao Z."/>
        </authorList>
    </citation>
    <scope>NUCLEOTIDE SEQUENCE [LARGE SCALE GENOMIC DNA]</scope>
    <source>
        <strain evidence="3">ck-I2-15</strain>
    </source>
</reference>
<accession>K2QLG4</accession>
<dbReference type="SMART" id="SM00245">
    <property type="entry name" value="TSPc"/>
    <property type="match status" value="1"/>
</dbReference>
<dbReference type="Proteomes" id="UP000007364">
    <property type="component" value="Unassembled WGS sequence"/>
</dbReference>
<dbReference type="Gene3D" id="3.30.750.44">
    <property type="match status" value="1"/>
</dbReference>
<dbReference type="GO" id="GO:0006508">
    <property type="term" value="P:proteolysis"/>
    <property type="evidence" value="ECO:0007669"/>
    <property type="project" value="InterPro"/>
</dbReference>
<dbReference type="EMBL" id="AMSG01000006">
    <property type="protein sequence ID" value="EKF55607.1"/>
    <property type="molecule type" value="Genomic_DNA"/>
</dbReference>
<dbReference type="InterPro" id="IPR029045">
    <property type="entry name" value="ClpP/crotonase-like_dom_sf"/>
</dbReference>
<organism evidence="2 3">
    <name type="scientific">Galbibacter marinus</name>
    <dbReference type="NCBI Taxonomy" id="555500"/>
    <lineage>
        <taxon>Bacteria</taxon>
        <taxon>Pseudomonadati</taxon>
        <taxon>Bacteroidota</taxon>
        <taxon>Flavobacteriia</taxon>
        <taxon>Flavobacteriales</taxon>
        <taxon>Flavobacteriaceae</taxon>
        <taxon>Galbibacter</taxon>
    </lineage>
</organism>
<dbReference type="Pfam" id="PF03572">
    <property type="entry name" value="Peptidase_S41"/>
    <property type="match status" value="1"/>
</dbReference>
<evidence type="ECO:0000259" key="1">
    <source>
        <dbReference type="SMART" id="SM00245"/>
    </source>
</evidence>
<dbReference type="CDD" id="cd07563">
    <property type="entry name" value="Peptidase_S41_IRBP"/>
    <property type="match status" value="1"/>
</dbReference>
<dbReference type="eggNOG" id="COG0793">
    <property type="taxonomic scope" value="Bacteria"/>
</dbReference>
<dbReference type="PANTHER" id="PTHR11261:SF3">
    <property type="entry name" value="RETINOL-BINDING PROTEIN 3"/>
    <property type="match status" value="1"/>
</dbReference>
<comment type="caution">
    <text evidence="2">The sequence shown here is derived from an EMBL/GenBank/DDBJ whole genome shotgun (WGS) entry which is preliminary data.</text>
</comment>
<dbReference type="Pfam" id="PF11918">
    <property type="entry name" value="Peptidase_S41_N"/>
    <property type="match status" value="1"/>
</dbReference>
<sequence length="324" mass="36392">MLATSIAAYAQSGNLTNAHKKEIIDSINYQLKDKYVFEKVADLMAKDLLKRYKRGEYKMITDKTVFADSLKSHLFTISKDKHIGVAYDEEKAARLRSPSKKEDPAEKFNRVNERVRKFNYGFEELKILENNIGYIKITAFAPTLYGGKTASSAMQFVSNCDALIFDLRNNFGGDPTMIQLLISYLYSDEPVHLIDFYQKKENTTIQSWTLPYVDGERMPNVPVYVLTNNKTISAGEEFAYDLKSLGRATIVGETTAGAANFGEEFNASGNFIVWIPTGKAISPITKTNWEGKGVEPDVKVKANEALDIAYKLALEKINPNMKSP</sequence>
<dbReference type="PANTHER" id="PTHR11261">
    <property type="entry name" value="INTERPHOTORECEPTOR RETINOID-BINDING PROTEIN"/>
    <property type="match status" value="1"/>
</dbReference>
<protein>
    <submittedName>
        <fullName evidence="2">Interphotoreceptor retinoid-binding protein</fullName>
    </submittedName>
</protein>
<dbReference type="SUPFAM" id="SSF52096">
    <property type="entry name" value="ClpP/crotonase"/>
    <property type="match status" value="1"/>
</dbReference>
<dbReference type="PATRIC" id="fig|555500.3.peg.1368"/>
<dbReference type="GO" id="GO:0008236">
    <property type="term" value="F:serine-type peptidase activity"/>
    <property type="evidence" value="ECO:0007669"/>
    <property type="project" value="InterPro"/>
</dbReference>
<name>K2QLG4_9FLAO</name>
<keyword evidence="3" id="KW-1185">Reference proteome</keyword>